<dbReference type="Pfam" id="PF13920">
    <property type="entry name" value="zf-C3HC4_3"/>
    <property type="match status" value="1"/>
</dbReference>
<keyword evidence="5 8" id="KW-0863">Zinc-finger</keyword>
<dbReference type="FunFam" id="3.30.40.10:FF:000133">
    <property type="entry name" value="E3 ubiquitin-protein ligase RNF123"/>
    <property type="match status" value="1"/>
</dbReference>
<keyword evidence="3" id="KW-0808">Transferase</keyword>
<evidence type="ECO:0000259" key="9">
    <source>
        <dbReference type="PROSITE" id="PS50089"/>
    </source>
</evidence>
<evidence type="ECO:0000256" key="5">
    <source>
        <dbReference type="ARBA" id="ARBA00022771"/>
    </source>
</evidence>
<keyword evidence="6" id="KW-0833">Ubl conjugation pathway</keyword>
<dbReference type="GO" id="GO:0051603">
    <property type="term" value="P:proteolysis involved in protein catabolic process"/>
    <property type="evidence" value="ECO:0007669"/>
    <property type="project" value="TreeGrafter"/>
</dbReference>
<dbReference type="Proteomes" id="UP001274896">
    <property type="component" value="Unassembled WGS sequence"/>
</dbReference>
<dbReference type="SMART" id="SM00184">
    <property type="entry name" value="RING"/>
    <property type="match status" value="1"/>
</dbReference>
<dbReference type="PANTHER" id="PTHR13363:SF5">
    <property type="entry name" value="E3 UBIQUITIN-PROTEIN LIGASE RNF123"/>
    <property type="match status" value="1"/>
</dbReference>
<dbReference type="GO" id="GO:0061630">
    <property type="term" value="F:ubiquitin protein ligase activity"/>
    <property type="evidence" value="ECO:0007669"/>
    <property type="project" value="UniProtKB-EC"/>
</dbReference>
<evidence type="ECO:0000256" key="8">
    <source>
        <dbReference type="PROSITE-ProRule" id="PRU00175"/>
    </source>
</evidence>
<name>A0AAE0Q2Z3_9TELE</name>
<evidence type="ECO:0000256" key="4">
    <source>
        <dbReference type="ARBA" id="ARBA00022723"/>
    </source>
</evidence>
<dbReference type="PANTHER" id="PTHR13363">
    <property type="entry name" value="RING FINGER AND SRY DOMAIN-CONTAINING"/>
    <property type="match status" value="1"/>
</dbReference>
<dbReference type="EMBL" id="JAUCMX010000023">
    <property type="protein sequence ID" value="KAK3512530.1"/>
    <property type="molecule type" value="Genomic_DNA"/>
</dbReference>
<dbReference type="GO" id="GO:0008270">
    <property type="term" value="F:zinc ion binding"/>
    <property type="evidence" value="ECO:0007669"/>
    <property type="project" value="UniProtKB-KW"/>
</dbReference>
<dbReference type="Gene3D" id="3.30.40.10">
    <property type="entry name" value="Zinc/RING finger domain, C3HC4 (zinc finger)"/>
    <property type="match status" value="1"/>
</dbReference>
<evidence type="ECO:0000313" key="10">
    <source>
        <dbReference type="EMBL" id="KAK3512530.1"/>
    </source>
</evidence>
<keyword evidence="4" id="KW-0479">Metal-binding</keyword>
<organism evidence="10 11">
    <name type="scientific">Hemibagrus guttatus</name>
    <dbReference type="NCBI Taxonomy" id="175788"/>
    <lineage>
        <taxon>Eukaryota</taxon>
        <taxon>Metazoa</taxon>
        <taxon>Chordata</taxon>
        <taxon>Craniata</taxon>
        <taxon>Vertebrata</taxon>
        <taxon>Euteleostomi</taxon>
        <taxon>Actinopterygii</taxon>
        <taxon>Neopterygii</taxon>
        <taxon>Teleostei</taxon>
        <taxon>Ostariophysi</taxon>
        <taxon>Siluriformes</taxon>
        <taxon>Bagridae</taxon>
        <taxon>Hemibagrus</taxon>
    </lineage>
</organism>
<dbReference type="GO" id="GO:0005737">
    <property type="term" value="C:cytoplasm"/>
    <property type="evidence" value="ECO:0007669"/>
    <property type="project" value="TreeGrafter"/>
</dbReference>
<evidence type="ECO:0000256" key="2">
    <source>
        <dbReference type="ARBA" id="ARBA00012483"/>
    </source>
</evidence>
<dbReference type="SUPFAM" id="SSF57850">
    <property type="entry name" value="RING/U-box"/>
    <property type="match status" value="1"/>
</dbReference>
<feature type="domain" description="RING-type" evidence="9">
    <location>
        <begin position="130"/>
        <end position="168"/>
    </location>
</feature>
<dbReference type="InterPro" id="IPR013083">
    <property type="entry name" value="Znf_RING/FYVE/PHD"/>
</dbReference>
<evidence type="ECO:0000256" key="7">
    <source>
        <dbReference type="ARBA" id="ARBA00022833"/>
    </source>
</evidence>
<dbReference type="GO" id="GO:0016567">
    <property type="term" value="P:protein ubiquitination"/>
    <property type="evidence" value="ECO:0007669"/>
    <property type="project" value="UniProtKB-ARBA"/>
</dbReference>
<evidence type="ECO:0000256" key="1">
    <source>
        <dbReference type="ARBA" id="ARBA00000900"/>
    </source>
</evidence>
<dbReference type="CDD" id="cd16541">
    <property type="entry name" value="RING-HC_RNF123"/>
    <property type="match status" value="1"/>
</dbReference>
<dbReference type="InterPro" id="IPR045129">
    <property type="entry name" value="RNF123/RKP/RSPRY1"/>
</dbReference>
<evidence type="ECO:0000256" key="6">
    <source>
        <dbReference type="ARBA" id="ARBA00022786"/>
    </source>
</evidence>
<protein>
    <recommendedName>
        <fullName evidence="2">RING-type E3 ubiquitin transferase</fullName>
        <ecNumber evidence="2">2.3.2.27</ecNumber>
    </recommendedName>
</protein>
<sequence length="183" mass="20528">MKSDDEVRTLCRPVKFLHTKLTYVFMDLALCTAGKMGKRKDLSEFDEGQIVMARPLDQSISKTAALVWCSRSAVVSIYQKYPLNPLSPVSCEMGPMEDLLLTSLWQIPQQTFRDLVESMARQPTSEDDLCPICYAHSISAIFKPCSHKSCKACINQHLMNNKDCFFCKATITGVEDYSKPAGS</sequence>
<evidence type="ECO:0000313" key="11">
    <source>
        <dbReference type="Proteomes" id="UP001274896"/>
    </source>
</evidence>
<comment type="catalytic activity">
    <reaction evidence="1">
        <text>S-ubiquitinyl-[E2 ubiquitin-conjugating enzyme]-L-cysteine + [acceptor protein]-L-lysine = [E2 ubiquitin-conjugating enzyme]-L-cysteine + N(6)-ubiquitinyl-[acceptor protein]-L-lysine.</text>
        <dbReference type="EC" id="2.3.2.27"/>
    </reaction>
</comment>
<dbReference type="AlphaFoldDB" id="A0AAE0Q2Z3"/>
<dbReference type="PROSITE" id="PS50089">
    <property type="entry name" value="ZF_RING_2"/>
    <property type="match status" value="1"/>
</dbReference>
<reference evidence="10" key="1">
    <citation type="submission" date="2023-06" db="EMBL/GenBank/DDBJ databases">
        <title>Male Hemibagrus guttatus genome.</title>
        <authorList>
            <person name="Bian C."/>
        </authorList>
    </citation>
    <scope>NUCLEOTIDE SEQUENCE</scope>
    <source>
        <strain evidence="10">Male_cb2023</strain>
        <tissue evidence="10">Muscle</tissue>
    </source>
</reference>
<keyword evidence="11" id="KW-1185">Reference proteome</keyword>
<proteinExistence type="predicted"/>
<gene>
    <name evidence="10" type="ORF">QTP70_015642</name>
</gene>
<accession>A0AAE0Q2Z3</accession>
<dbReference type="InterPro" id="IPR001841">
    <property type="entry name" value="Znf_RING"/>
</dbReference>
<evidence type="ECO:0000256" key="3">
    <source>
        <dbReference type="ARBA" id="ARBA00022679"/>
    </source>
</evidence>
<keyword evidence="7" id="KW-0862">Zinc</keyword>
<comment type="caution">
    <text evidence="10">The sequence shown here is derived from an EMBL/GenBank/DDBJ whole genome shotgun (WGS) entry which is preliminary data.</text>
</comment>
<dbReference type="EC" id="2.3.2.27" evidence="2"/>